<dbReference type="eggNOG" id="COG3534">
    <property type="taxonomic scope" value="Bacteria"/>
</dbReference>
<evidence type="ECO:0000259" key="9">
    <source>
        <dbReference type="Pfam" id="PF18962"/>
    </source>
</evidence>
<comment type="similarity">
    <text evidence="1">Belongs to the peptidase C10 family.</text>
</comment>
<evidence type="ECO:0000256" key="3">
    <source>
        <dbReference type="ARBA" id="ARBA00022729"/>
    </source>
</evidence>
<keyword evidence="3 7" id="KW-0732">Signal</keyword>
<evidence type="ECO:0000256" key="5">
    <source>
        <dbReference type="ARBA" id="ARBA00022807"/>
    </source>
</evidence>
<reference key="2">
    <citation type="submission" date="2011-04" db="EMBL/GenBank/DDBJ databases">
        <title>Complete sequence of chromosome of Haliscomenobacter hydrossis DSM 1100.</title>
        <authorList>
            <consortium name="US DOE Joint Genome Institute (JGI-PGF)"/>
            <person name="Lucas S."/>
            <person name="Han J."/>
            <person name="Lapidus A."/>
            <person name="Bruce D."/>
            <person name="Goodwin L."/>
            <person name="Pitluck S."/>
            <person name="Peters L."/>
            <person name="Kyrpides N."/>
            <person name="Mavromatis K."/>
            <person name="Ivanova N."/>
            <person name="Ovchinnikova G."/>
            <person name="Pagani I."/>
            <person name="Daligault H."/>
            <person name="Detter J.C."/>
            <person name="Han C."/>
            <person name="Land M."/>
            <person name="Hauser L."/>
            <person name="Markowitz V."/>
            <person name="Cheng J.-F."/>
            <person name="Hugenholtz P."/>
            <person name="Woyke T."/>
            <person name="Wu D."/>
            <person name="Verbarg S."/>
            <person name="Frueling A."/>
            <person name="Brambilla E."/>
            <person name="Klenk H.-P."/>
            <person name="Eisen J.A."/>
        </authorList>
    </citation>
    <scope>NUCLEOTIDE SEQUENCE</scope>
    <source>
        <strain>DSM 1100</strain>
    </source>
</reference>
<sequence>MKKQLFVLSISILLCALHLGAQSVSPETAKTVALHFFNARSAQATPDMKLLDQNSAEASYFIFEPTDGQGFVLVSSQRSLAPVLAYSMTQKFDLQGAPDNLKSWLGNYDQQIKMAAMGRNRVDRKIEEQWSSLSTGVQMELRGASSAGPLLTTKWGQSPLYNQFCPKNGMGQQAVTGCVATAMAQIMKYWSYPTVGQGGTAVDDDTDGSDGISGVFSANISGTVYNWNNMPDVIDANQWASIAQLMRDAGISVGMDYGIKESGAPSEEVPGAMQRFFGYQQSQLLSRDDFDDEEWENLLRNSLNNGVPIYYAGSRKDENGKTRSHAWVCDGYNERFFHMNWGWDGSRQDIWFLLDFLNGKETSPYHYNQRAILGIVPPGCKPNHFSSGVAIANVQVAHWIHANSTVAPMPGVKVVFDAHDEITLLPGFTAVEGSNFTALIEGCGGNNAQNNEAEVLSITAPSEELPSADAAETNTKEKAFGVAPNPFSGSTTVTYTLENEQLVSAQLLDMTGRLMATPLSRQTQVAGTHSFTLDAANLPNGLYFLVMQTGTKRQTQRIILSK</sequence>
<dbReference type="InterPro" id="IPR025896">
    <property type="entry name" value="Spi_Prtas-inh"/>
</dbReference>
<dbReference type="Pfam" id="PF13734">
    <property type="entry name" value="Inhibitor_I69"/>
    <property type="match status" value="1"/>
</dbReference>
<dbReference type="InterPro" id="IPR026444">
    <property type="entry name" value="Secre_tail"/>
</dbReference>
<proteinExistence type="inferred from homology"/>
<evidence type="ECO:0000256" key="7">
    <source>
        <dbReference type="SAM" id="SignalP"/>
    </source>
</evidence>
<dbReference type="InterPro" id="IPR000200">
    <property type="entry name" value="Peptidase_C10"/>
</dbReference>
<dbReference type="InterPro" id="IPR038765">
    <property type="entry name" value="Papain-like_cys_pep_sf"/>
</dbReference>
<evidence type="ECO:0000256" key="6">
    <source>
        <dbReference type="PIRSR" id="PIRSR600200-1"/>
    </source>
</evidence>
<feature type="signal peptide" evidence="7">
    <location>
        <begin position="1"/>
        <end position="23"/>
    </location>
</feature>
<dbReference type="KEGG" id="hhy:Halhy_5597"/>
<feature type="domain" description="Secretion system C-terminal sorting" evidence="9">
    <location>
        <begin position="484"/>
        <end position="559"/>
    </location>
</feature>
<evidence type="ECO:0000313" key="11">
    <source>
        <dbReference type="Proteomes" id="UP000008461"/>
    </source>
</evidence>
<feature type="domain" description="Spi protease inhibitor" evidence="8">
    <location>
        <begin position="21"/>
        <end position="112"/>
    </location>
</feature>
<dbReference type="PRINTS" id="PR00797">
    <property type="entry name" value="STREPTOPAIN"/>
</dbReference>
<dbReference type="GO" id="GO:0006508">
    <property type="term" value="P:proteolysis"/>
    <property type="evidence" value="ECO:0007669"/>
    <property type="project" value="UniProtKB-KW"/>
</dbReference>
<dbReference type="HOGENOM" id="CLU_481177_0_0_10"/>
<dbReference type="Proteomes" id="UP000008461">
    <property type="component" value="Chromosome"/>
</dbReference>
<organism evidence="10 11">
    <name type="scientific">Haliscomenobacter hydrossis (strain ATCC 27775 / DSM 1100 / LMG 10767 / O)</name>
    <dbReference type="NCBI Taxonomy" id="760192"/>
    <lineage>
        <taxon>Bacteria</taxon>
        <taxon>Pseudomonadati</taxon>
        <taxon>Bacteroidota</taxon>
        <taxon>Saprospiria</taxon>
        <taxon>Saprospirales</taxon>
        <taxon>Haliscomenobacteraceae</taxon>
        <taxon>Haliscomenobacter</taxon>
    </lineage>
</organism>
<dbReference type="EMBL" id="CP002691">
    <property type="protein sequence ID" value="AEE53421.1"/>
    <property type="molecule type" value="Genomic_DNA"/>
</dbReference>
<evidence type="ECO:0000313" key="10">
    <source>
        <dbReference type="EMBL" id="AEE53421.1"/>
    </source>
</evidence>
<dbReference type="EC" id="3.4.22.10" evidence="10"/>
<keyword evidence="5" id="KW-0788">Thiol protease</keyword>
<feature type="active site" description="Nucleophile" evidence="6">
    <location>
        <position position="178"/>
    </location>
</feature>
<reference evidence="10 11" key="1">
    <citation type="journal article" date="2011" name="Stand. Genomic Sci.">
        <title>Complete genome sequence of Haliscomenobacter hydrossis type strain (O).</title>
        <authorList>
            <consortium name="US DOE Joint Genome Institute (JGI-PGF)"/>
            <person name="Daligault H."/>
            <person name="Lapidus A."/>
            <person name="Zeytun A."/>
            <person name="Nolan M."/>
            <person name="Lucas S."/>
            <person name="Del Rio T.G."/>
            <person name="Tice H."/>
            <person name="Cheng J.F."/>
            <person name="Tapia R."/>
            <person name="Han C."/>
            <person name="Goodwin L."/>
            <person name="Pitluck S."/>
            <person name="Liolios K."/>
            <person name="Pagani I."/>
            <person name="Ivanova N."/>
            <person name="Huntemann M."/>
            <person name="Mavromatis K."/>
            <person name="Mikhailova N."/>
            <person name="Pati A."/>
            <person name="Chen A."/>
            <person name="Palaniappan K."/>
            <person name="Land M."/>
            <person name="Hauser L."/>
            <person name="Brambilla E.M."/>
            <person name="Rohde M."/>
            <person name="Verbarg S."/>
            <person name="Goker M."/>
            <person name="Bristow J."/>
            <person name="Eisen J.A."/>
            <person name="Markowitz V."/>
            <person name="Hugenholtz P."/>
            <person name="Kyrpides N.C."/>
            <person name="Klenk H.P."/>
            <person name="Woyke T."/>
        </authorList>
    </citation>
    <scope>NUCLEOTIDE SEQUENCE [LARGE SCALE GENOMIC DNA]</scope>
    <source>
        <strain evidence="11">ATCC 27775 / DSM 1100 / LMG 10767 / O</strain>
    </source>
</reference>
<dbReference type="SUPFAM" id="SSF54001">
    <property type="entry name" value="Cysteine proteinases"/>
    <property type="match status" value="1"/>
</dbReference>
<protein>
    <submittedName>
        <fullName evidence="10">Peptidase C10, Streptopain</fullName>
        <ecNumber evidence="10">3.4.22.10</ecNumber>
    </submittedName>
</protein>
<keyword evidence="4 10" id="KW-0378">Hydrolase</keyword>
<dbReference type="NCBIfam" id="TIGR04183">
    <property type="entry name" value="Por_Secre_tail"/>
    <property type="match status" value="1"/>
</dbReference>
<keyword evidence="2" id="KW-0645">Protease</keyword>
<dbReference type="RefSeq" id="WP_013767950.1">
    <property type="nucleotide sequence ID" value="NC_015510.1"/>
</dbReference>
<dbReference type="NCBIfam" id="NF045639">
    <property type="entry name" value="GCX_COOH"/>
    <property type="match status" value="1"/>
</dbReference>
<dbReference type="InterPro" id="IPR044934">
    <property type="entry name" value="Streptopain_sf"/>
</dbReference>
<keyword evidence="11" id="KW-1185">Reference proteome</keyword>
<dbReference type="InterPro" id="IPR055015">
    <property type="entry name" value="GCX_COOH"/>
</dbReference>
<dbReference type="GO" id="GO:0008234">
    <property type="term" value="F:cysteine-type peptidase activity"/>
    <property type="evidence" value="ECO:0007669"/>
    <property type="project" value="UniProtKB-KW"/>
</dbReference>
<name>F4KTP7_HALH1</name>
<accession>F4KTP7</accession>
<evidence type="ECO:0000259" key="8">
    <source>
        <dbReference type="Pfam" id="PF13734"/>
    </source>
</evidence>
<dbReference type="Gene3D" id="3.90.70.50">
    <property type="entry name" value="Peptidase C10, streptopain"/>
    <property type="match status" value="1"/>
</dbReference>
<feature type="chain" id="PRO_5003310222" evidence="7">
    <location>
        <begin position="24"/>
        <end position="562"/>
    </location>
</feature>
<evidence type="ECO:0000256" key="1">
    <source>
        <dbReference type="ARBA" id="ARBA00009693"/>
    </source>
</evidence>
<evidence type="ECO:0000256" key="2">
    <source>
        <dbReference type="ARBA" id="ARBA00022670"/>
    </source>
</evidence>
<gene>
    <name evidence="10" type="ordered locus">Halhy_5597</name>
</gene>
<dbReference type="STRING" id="760192.Halhy_5597"/>
<feature type="active site" description="Proton acceptor" evidence="6">
    <location>
        <position position="325"/>
    </location>
</feature>
<evidence type="ECO:0000256" key="4">
    <source>
        <dbReference type="ARBA" id="ARBA00022801"/>
    </source>
</evidence>
<dbReference type="Pfam" id="PF01640">
    <property type="entry name" value="Peptidase_C10"/>
    <property type="match status" value="1"/>
</dbReference>
<dbReference type="AlphaFoldDB" id="F4KTP7"/>
<dbReference type="Pfam" id="PF18962">
    <property type="entry name" value="Por_Secre_tail"/>
    <property type="match status" value="1"/>
</dbReference>
<dbReference type="OrthoDB" id="2235251at2"/>